<comment type="caution">
    <text evidence="1">The sequence shown here is derived from an EMBL/GenBank/DDBJ whole genome shotgun (WGS) entry which is preliminary data.</text>
</comment>
<organism evidence="1 2">
    <name type="scientific">Gossypium laxum</name>
    <dbReference type="NCBI Taxonomy" id="34288"/>
    <lineage>
        <taxon>Eukaryota</taxon>
        <taxon>Viridiplantae</taxon>
        <taxon>Streptophyta</taxon>
        <taxon>Embryophyta</taxon>
        <taxon>Tracheophyta</taxon>
        <taxon>Spermatophyta</taxon>
        <taxon>Magnoliopsida</taxon>
        <taxon>eudicotyledons</taxon>
        <taxon>Gunneridae</taxon>
        <taxon>Pentapetalae</taxon>
        <taxon>rosids</taxon>
        <taxon>malvids</taxon>
        <taxon>Malvales</taxon>
        <taxon>Malvaceae</taxon>
        <taxon>Malvoideae</taxon>
        <taxon>Gossypium</taxon>
    </lineage>
</organism>
<name>A0A7J9ABN7_9ROSI</name>
<proteinExistence type="predicted"/>
<accession>A0A7J9ABN7</accession>
<dbReference type="AlphaFoldDB" id="A0A7J9ABN7"/>
<reference evidence="1 2" key="1">
    <citation type="journal article" date="2019" name="Genome Biol. Evol.">
        <title>Insights into the evolution of the New World diploid cottons (Gossypium, subgenus Houzingenia) based on genome sequencing.</title>
        <authorList>
            <person name="Grover C.E."/>
            <person name="Arick M.A. 2nd"/>
            <person name="Thrash A."/>
            <person name="Conover J.L."/>
            <person name="Sanders W.S."/>
            <person name="Peterson D.G."/>
            <person name="Frelichowski J.E."/>
            <person name="Scheffler J.A."/>
            <person name="Scheffler B.E."/>
            <person name="Wendel J.F."/>
        </authorList>
    </citation>
    <scope>NUCLEOTIDE SEQUENCE [LARGE SCALE GENOMIC DNA]</scope>
    <source>
        <strain evidence="1">4</strain>
        <tissue evidence="1">Leaf</tissue>
    </source>
</reference>
<dbReference type="EMBL" id="JABEZV010000009">
    <property type="protein sequence ID" value="MBA0721476.1"/>
    <property type="molecule type" value="Genomic_DNA"/>
</dbReference>
<evidence type="ECO:0000313" key="1">
    <source>
        <dbReference type="EMBL" id="MBA0721476.1"/>
    </source>
</evidence>
<keyword evidence="2" id="KW-1185">Reference proteome</keyword>
<gene>
    <name evidence="1" type="ORF">Golax_009017</name>
</gene>
<protein>
    <submittedName>
        <fullName evidence="1">Uncharacterized protein</fullName>
    </submittedName>
</protein>
<dbReference type="Proteomes" id="UP000593574">
    <property type="component" value="Unassembled WGS sequence"/>
</dbReference>
<sequence length="24" mass="2513">MGGVPTDNVDFVVTLDAESRSSSE</sequence>
<evidence type="ECO:0000313" key="2">
    <source>
        <dbReference type="Proteomes" id="UP000593574"/>
    </source>
</evidence>